<evidence type="ECO:0000313" key="4">
    <source>
        <dbReference type="RefSeq" id="XP_004486724.1"/>
    </source>
</evidence>
<proteinExistence type="predicted"/>
<accession>A0A1S2XEI6</accession>
<dbReference type="PANTHER" id="PTHR31307">
    <property type="entry name" value="TRIHELIX TRANSCRIPTION FACTOR ASIL2"/>
    <property type="match status" value="1"/>
</dbReference>
<evidence type="ECO:0000259" key="2">
    <source>
        <dbReference type="Pfam" id="PF13837"/>
    </source>
</evidence>
<feature type="compositionally biased region" description="Acidic residues" evidence="1">
    <location>
        <begin position="1"/>
        <end position="11"/>
    </location>
</feature>
<protein>
    <submittedName>
        <fullName evidence="4">Kinesin-related protein 4-like</fullName>
    </submittedName>
</protein>
<reference evidence="3" key="1">
    <citation type="journal article" date="2013" name="Nat. Biotechnol.">
        <title>Draft genome sequence of chickpea (Cicer arietinum) provides a resource for trait improvement.</title>
        <authorList>
            <person name="Varshney R.K."/>
            <person name="Song C."/>
            <person name="Saxena R.K."/>
            <person name="Azam S."/>
            <person name="Yu S."/>
            <person name="Sharpe A.G."/>
            <person name="Cannon S."/>
            <person name="Baek J."/>
            <person name="Rosen B.D."/>
            <person name="Tar'an B."/>
            <person name="Millan T."/>
            <person name="Zhang X."/>
            <person name="Ramsay L.D."/>
            <person name="Iwata A."/>
            <person name="Wang Y."/>
            <person name="Nelson W."/>
            <person name="Farmer A.D."/>
            <person name="Gaur P.M."/>
            <person name="Soderlund C."/>
            <person name="Penmetsa R.V."/>
            <person name="Xu C."/>
            <person name="Bharti A.K."/>
            <person name="He W."/>
            <person name="Winter P."/>
            <person name="Zhao S."/>
            <person name="Hane J.K."/>
            <person name="Carrasquilla-Garcia N."/>
            <person name="Condie J.A."/>
            <person name="Upadhyaya H.D."/>
            <person name="Luo M.C."/>
            <person name="Thudi M."/>
            <person name="Gowda C.L."/>
            <person name="Singh N.P."/>
            <person name="Lichtenzveig J."/>
            <person name="Gali K.K."/>
            <person name="Rubio J."/>
            <person name="Nadarajan N."/>
            <person name="Dolezel J."/>
            <person name="Bansal K.C."/>
            <person name="Xu X."/>
            <person name="Edwards D."/>
            <person name="Zhang G."/>
            <person name="Kahl G."/>
            <person name="Gil J."/>
            <person name="Singh K.B."/>
            <person name="Datta S.K."/>
            <person name="Jackson S.A."/>
            <person name="Wang J."/>
            <person name="Cook D.R."/>
        </authorList>
    </citation>
    <scope>NUCLEOTIDE SEQUENCE [LARGE SCALE GENOMIC DNA]</scope>
    <source>
        <strain evidence="3">cv. CDC Frontier</strain>
    </source>
</reference>
<dbReference type="OrthoDB" id="691673at2759"/>
<reference evidence="4" key="2">
    <citation type="submission" date="2025-08" db="UniProtKB">
        <authorList>
            <consortium name="RefSeq"/>
        </authorList>
    </citation>
    <scope>IDENTIFICATION</scope>
    <source>
        <tissue evidence="4">Etiolated seedlings</tissue>
    </source>
</reference>
<evidence type="ECO:0000256" key="1">
    <source>
        <dbReference type="SAM" id="MobiDB-lite"/>
    </source>
</evidence>
<dbReference type="Proteomes" id="UP000087171">
    <property type="component" value="Chromosome Ca1"/>
</dbReference>
<dbReference type="eggNOG" id="KOG4282">
    <property type="taxonomic scope" value="Eukaryota"/>
</dbReference>
<dbReference type="KEGG" id="cam:101503981"/>
<dbReference type="Pfam" id="PF13837">
    <property type="entry name" value="Myb_DNA-bind_4"/>
    <property type="match status" value="1"/>
</dbReference>
<dbReference type="PaxDb" id="3827-XP_004486724.1"/>
<dbReference type="PANTHER" id="PTHR31307:SF6">
    <property type="entry name" value="OS01G0718900 PROTEIN"/>
    <property type="match status" value="1"/>
</dbReference>
<keyword evidence="3" id="KW-1185">Reference proteome</keyword>
<name>A0A1S2XEI6_CICAR</name>
<dbReference type="RefSeq" id="XP_004486724.1">
    <property type="nucleotide sequence ID" value="XM_004486667.2"/>
</dbReference>
<organism evidence="3 4">
    <name type="scientific">Cicer arietinum</name>
    <name type="common">Chickpea</name>
    <name type="synonym">Garbanzo</name>
    <dbReference type="NCBI Taxonomy" id="3827"/>
    <lineage>
        <taxon>Eukaryota</taxon>
        <taxon>Viridiplantae</taxon>
        <taxon>Streptophyta</taxon>
        <taxon>Embryophyta</taxon>
        <taxon>Tracheophyta</taxon>
        <taxon>Spermatophyta</taxon>
        <taxon>Magnoliopsida</taxon>
        <taxon>eudicotyledons</taxon>
        <taxon>Gunneridae</taxon>
        <taxon>Pentapetalae</taxon>
        <taxon>rosids</taxon>
        <taxon>fabids</taxon>
        <taxon>Fabales</taxon>
        <taxon>Fabaceae</taxon>
        <taxon>Papilionoideae</taxon>
        <taxon>50 kb inversion clade</taxon>
        <taxon>NPAAA clade</taxon>
        <taxon>Hologalegina</taxon>
        <taxon>IRL clade</taxon>
        <taxon>Cicereae</taxon>
        <taxon>Cicer</taxon>
    </lineage>
</organism>
<feature type="compositionally biased region" description="Acidic residues" evidence="1">
    <location>
        <begin position="47"/>
        <end position="64"/>
    </location>
</feature>
<dbReference type="GeneID" id="101503981"/>
<sequence length="470" mass="54328">MDEDFENDPIEYDISYPHPKGYANLKRPLRNSPFSQSLANQSAKDFNDDDDMEEDDGDEDDDNENTQKSNAMKIDDELQWIPIRKKLKRLMASFKFADPNHPVNDDEVEEWFERRNEGFDDNDYKPKSHDMETEKELEWQSEKNKLKSWISTYEFAAQEPTQSTSAPKLSFGVRSSFIDHWTDEETLILLDVWGNQFILNERKSLRFEEWKQVAGTVSELSNVEKTVTQCRNRVDTLKKKYKKDKIKFEETGSLDGKCVYFKKMDRLMSTVSTPPQQANQLDDMKNSPPNTEAISVEGLEGSRGKKISEVKGCTDEPSSFKLLADFILKLGVIYEKMENEKWQQIVELEKLRMNFLNDMETRRRQNFQRLINEILKLVQMDGKNEDSAKNLEGLQSEILKLVQMDGKNEDSAKNLEGLQSEILKLVQMDGKNEDSAKNLEGLQSEILKLVQMDHKNEGSAKHDGSAKSGI</sequence>
<dbReference type="InterPro" id="IPR044822">
    <property type="entry name" value="Myb_DNA-bind_4"/>
</dbReference>
<gene>
    <name evidence="4" type="primary">LOC101503981</name>
</gene>
<dbReference type="AlphaFoldDB" id="A0A1S2XEI6"/>
<feature type="compositionally biased region" description="Polar residues" evidence="1">
    <location>
        <begin position="32"/>
        <end position="44"/>
    </location>
</feature>
<feature type="region of interest" description="Disordered" evidence="1">
    <location>
        <begin position="1"/>
        <end position="73"/>
    </location>
</feature>
<dbReference type="GO" id="GO:0000976">
    <property type="term" value="F:transcription cis-regulatory region binding"/>
    <property type="evidence" value="ECO:0007669"/>
    <property type="project" value="TreeGrafter"/>
</dbReference>
<dbReference type="InterPro" id="IPR044823">
    <property type="entry name" value="ASIL1/2-like"/>
</dbReference>
<dbReference type="Gene3D" id="1.10.10.60">
    <property type="entry name" value="Homeodomain-like"/>
    <property type="match status" value="1"/>
</dbReference>
<dbReference type="STRING" id="3827.A0A1S2XEI6"/>
<dbReference type="GO" id="GO:0005634">
    <property type="term" value="C:nucleus"/>
    <property type="evidence" value="ECO:0007669"/>
    <property type="project" value="TreeGrafter"/>
</dbReference>
<feature type="domain" description="Myb/SANT-like DNA-binding" evidence="2">
    <location>
        <begin position="180"/>
        <end position="267"/>
    </location>
</feature>
<evidence type="ECO:0000313" key="3">
    <source>
        <dbReference type="Proteomes" id="UP000087171"/>
    </source>
</evidence>